<dbReference type="GO" id="GO:0006397">
    <property type="term" value="P:mRNA processing"/>
    <property type="evidence" value="ECO:0007669"/>
    <property type="project" value="UniProtKB-KW"/>
</dbReference>
<evidence type="ECO:0000256" key="8">
    <source>
        <dbReference type="PROSITE-ProRule" id="PRU00176"/>
    </source>
</evidence>
<dbReference type="OrthoDB" id="439808at2759"/>
<keyword evidence="3" id="KW-0934">Plastid</keyword>
<dbReference type="FunFam" id="3.30.70.330:FF:000361">
    <property type="entry name" value="28 kDa ribonucleoprotein, chloroplastic"/>
    <property type="match status" value="1"/>
</dbReference>
<reference evidence="12" key="3">
    <citation type="journal article" date="2020" name="Plant Biotechnol. J.">
        <title>The pomegranate (Punica granatum L.) draft genome dissects genetic divergence between soft- and hard-seeded cultivars.</title>
        <authorList>
            <person name="Luo X."/>
            <person name="Li H."/>
            <person name="Wu Z."/>
            <person name="Yao W."/>
            <person name="Zhao P."/>
            <person name="Cao D."/>
            <person name="Yu H."/>
            <person name="Li K."/>
            <person name="Poudel K."/>
            <person name="Zhao D."/>
            <person name="Zhang F."/>
            <person name="Xia X."/>
            <person name="Chen L."/>
            <person name="Wang Q."/>
            <person name="Jing D."/>
            <person name="Cao S."/>
        </authorList>
    </citation>
    <scope>NUCLEOTIDE SEQUENCE [LARGE SCALE GENOMIC DNA]</scope>
</reference>
<dbReference type="Pfam" id="PF00076">
    <property type="entry name" value="RRM_1"/>
    <property type="match status" value="2"/>
</dbReference>
<dbReference type="GO" id="GO:0009535">
    <property type="term" value="C:chloroplast thylakoid membrane"/>
    <property type="evidence" value="ECO:0007669"/>
    <property type="project" value="TreeGrafter"/>
</dbReference>
<dbReference type="PANTHER" id="PTHR48025">
    <property type="entry name" value="OS02G0815200 PROTEIN"/>
    <property type="match status" value="1"/>
</dbReference>
<reference evidence="13 14" key="4">
    <citation type="submission" date="2025-04" db="UniProtKB">
        <authorList>
            <consortium name="RefSeq"/>
        </authorList>
    </citation>
    <scope>IDENTIFICATION</scope>
    <source>
        <tissue evidence="13 14">Leaf</tissue>
    </source>
</reference>
<evidence type="ECO:0000313" key="10">
    <source>
        <dbReference type="EMBL" id="OWM63278.1"/>
    </source>
</evidence>
<evidence type="ECO:0000256" key="6">
    <source>
        <dbReference type="ARBA" id="ARBA00022884"/>
    </source>
</evidence>
<keyword evidence="6 8" id="KW-0694">RNA-binding</keyword>
<dbReference type="InterPro" id="IPR035979">
    <property type="entry name" value="RBD_domain_sf"/>
</dbReference>
<dbReference type="GO" id="GO:1901259">
    <property type="term" value="P:chloroplast rRNA processing"/>
    <property type="evidence" value="ECO:0007669"/>
    <property type="project" value="TreeGrafter"/>
</dbReference>
<keyword evidence="7" id="KW-0687">Ribonucleoprotein</keyword>
<dbReference type="EMBL" id="MTKT01006103">
    <property type="protein sequence ID" value="OWM63278.1"/>
    <property type="molecule type" value="Genomic_DNA"/>
</dbReference>
<dbReference type="InterPro" id="IPR048289">
    <property type="entry name" value="RRM2_NsCP33-like"/>
</dbReference>
<dbReference type="Proteomes" id="UP000515151">
    <property type="component" value="Chromosome 1"/>
</dbReference>
<evidence type="ECO:0000256" key="2">
    <source>
        <dbReference type="ARBA" id="ARBA00022528"/>
    </source>
</evidence>
<keyword evidence="4" id="KW-0507">mRNA processing</keyword>
<accession>A0A218VSU6</accession>
<dbReference type="PANTHER" id="PTHR48025:SF9">
    <property type="entry name" value="OS02G0815200 PROTEIN"/>
    <property type="match status" value="1"/>
</dbReference>
<evidence type="ECO:0000256" key="3">
    <source>
        <dbReference type="ARBA" id="ARBA00022640"/>
    </source>
</evidence>
<keyword evidence="2" id="KW-0150">Chloroplast</keyword>
<dbReference type="GO" id="GO:0003729">
    <property type="term" value="F:mRNA binding"/>
    <property type="evidence" value="ECO:0007669"/>
    <property type="project" value="TreeGrafter"/>
</dbReference>
<dbReference type="RefSeq" id="XP_031374213.1">
    <property type="nucleotide sequence ID" value="XM_031518353.1"/>
</dbReference>
<dbReference type="Proteomes" id="UP000197138">
    <property type="component" value="Unassembled WGS sequence"/>
</dbReference>
<protein>
    <submittedName>
        <fullName evidence="13 14">31 kDa ribonucleoprotein, chloroplastic-like</fullName>
    </submittedName>
</protein>
<sequence>MAAAAATATAAISSSFTSIHGPLRECITRSRNCPSFAHQRILPLQVTPIAASLSNGHLSEPISIRFVSRKWRILRVSAAVAEEEAATTTAEAEAEVADEAGSAEPENTVSTKLYFGNLPYNVDSAQLAGIIQPYASPELVEVLYHRETGRSRGFAFVTMSSVEDCYAVIENLDGSEYLGRTLRVNFSDKPKPKEPLYPETDHKLFVGNLSWSVTSESLTKAFQEYGNVVGARVLYDGETGRSRGYGFVCYETRSEMETALESLNGVELEGRAMRVSLAQGKQS</sequence>
<proteinExistence type="predicted"/>
<gene>
    <name evidence="14" type="primary">LOC116193284</name>
    <name evidence="13" type="synonym">LOC116188892</name>
    <name evidence="10" type="ORF">CDL15_Pgr022023</name>
</gene>
<evidence type="ECO:0000313" key="11">
    <source>
        <dbReference type="Proteomes" id="UP000197138"/>
    </source>
</evidence>
<dbReference type="SUPFAM" id="SSF54928">
    <property type="entry name" value="RNA-binding domain, RBD"/>
    <property type="match status" value="2"/>
</dbReference>
<dbReference type="SMART" id="SM00360">
    <property type="entry name" value="RRM"/>
    <property type="match status" value="2"/>
</dbReference>
<reference evidence="11" key="1">
    <citation type="journal article" date="2017" name="Plant J.">
        <title>The pomegranate (Punica granatum L.) genome and the genomics of punicalagin biosynthesis.</title>
        <authorList>
            <person name="Qin G."/>
            <person name="Xu C."/>
            <person name="Ming R."/>
            <person name="Tang H."/>
            <person name="Guyot R."/>
            <person name="Kramer E.M."/>
            <person name="Hu Y."/>
            <person name="Yi X."/>
            <person name="Qi Y."/>
            <person name="Xu X."/>
            <person name="Gao Z."/>
            <person name="Pan H."/>
            <person name="Jian J."/>
            <person name="Tian Y."/>
            <person name="Yue Z."/>
            <person name="Xu Y."/>
        </authorList>
    </citation>
    <scope>NUCLEOTIDE SEQUENCE [LARGE SCALE GENOMIC DNA]</scope>
    <source>
        <strain evidence="11">cv. Dabenzi</strain>
    </source>
</reference>
<dbReference type="InterPro" id="IPR050502">
    <property type="entry name" value="Euk_RNA-bind_prot"/>
</dbReference>
<evidence type="ECO:0000313" key="13">
    <source>
        <dbReference type="RefSeq" id="XP_031374213.1"/>
    </source>
</evidence>
<name>A0A218VSU6_PUNGR</name>
<feature type="domain" description="RRM" evidence="9">
    <location>
        <begin position="202"/>
        <end position="280"/>
    </location>
</feature>
<feature type="domain" description="RRM" evidence="9">
    <location>
        <begin position="111"/>
        <end position="189"/>
    </location>
</feature>
<dbReference type="AlphaFoldDB" id="A0A218VSU6"/>
<evidence type="ECO:0000256" key="7">
    <source>
        <dbReference type="ARBA" id="ARBA00023274"/>
    </source>
</evidence>
<dbReference type="Gene3D" id="3.30.70.330">
    <property type="match status" value="2"/>
</dbReference>
<dbReference type="CDD" id="cd21608">
    <property type="entry name" value="RRM2_NsCP33_like"/>
    <property type="match status" value="1"/>
</dbReference>
<evidence type="ECO:0000256" key="5">
    <source>
        <dbReference type="ARBA" id="ARBA00022737"/>
    </source>
</evidence>
<dbReference type="GeneID" id="116193284"/>
<evidence type="ECO:0000256" key="1">
    <source>
        <dbReference type="ARBA" id="ARBA00004229"/>
    </source>
</evidence>
<reference evidence="10" key="2">
    <citation type="submission" date="2017-06" db="EMBL/GenBank/DDBJ databases">
        <title>The pomegranate genome and the genomics of punicalagin biosynthesis.</title>
        <authorList>
            <person name="Xu C."/>
        </authorList>
    </citation>
    <scope>NUCLEOTIDE SEQUENCE [LARGE SCALE GENOMIC DNA]</scope>
    <source>
        <tissue evidence="10">Fresh leaf</tissue>
    </source>
</reference>
<keyword evidence="12" id="KW-1185">Reference proteome</keyword>
<dbReference type="RefSeq" id="XP_031377965.1">
    <property type="nucleotide sequence ID" value="XM_031522105.1"/>
</dbReference>
<evidence type="ECO:0000256" key="4">
    <source>
        <dbReference type="ARBA" id="ARBA00022664"/>
    </source>
</evidence>
<evidence type="ECO:0000313" key="14">
    <source>
        <dbReference type="RefSeq" id="XP_031377965.1"/>
    </source>
</evidence>
<dbReference type="GO" id="GO:1990904">
    <property type="term" value="C:ribonucleoprotein complex"/>
    <property type="evidence" value="ECO:0007669"/>
    <property type="project" value="UniProtKB-KW"/>
</dbReference>
<evidence type="ECO:0000259" key="9">
    <source>
        <dbReference type="PROSITE" id="PS50102"/>
    </source>
</evidence>
<organism evidence="10 11">
    <name type="scientific">Punica granatum</name>
    <name type="common">Pomegranate</name>
    <dbReference type="NCBI Taxonomy" id="22663"/>
    <lineage>
        <taxon>Eukaryota</taxon>
        <taxon>Viridiplantae</taxon>
        <taxon>Streptophyta</taxon>
        <taxon>Embryophyta</taxon>
        <taxon>Tracheophyta</taxon>
        <taxon>Spermatophyta</taxon>
        <taxon>Magnoliopsida</taxon>
        <taxon>eudicotyledons</taxon>
        <taxon>Gunneridae</taxon>
        <taxon>Pentapetalae</taxon>
        <taxon>rosids</taxon>
        <taxon>malvids</taxon>
        <taxon>Myrtales</taxon>
        <taxon>Lythraceae</taxon>
        <taxon>Punica</taxon>
    </lineage>
</organism>
<keyword evidence="5" id="KW-0677">Repeat</keyword>
<comment type="subcellular location">
    <subcellularLocation>
        <location evidence="1">Plastid</location>
        <location evidence="1">Chloroplast</location>
    </subcellularLocation>
</comment>
<dbReference type="PROSITE" id="PS50102">
    <property type="entry name" value="RRM"/>
    <property type="match status" value="2"/>
</dbReference>
<evidence type="ECO:0000313" key="12">
    <source>
        <dbReference type="Proteomes" id="UP000515151"/>
    </source>
</evidence>
<dbReference type="InterPro" id="IPR012677">
    <property type="entry name" value="Nucleotide-bd_a/b_plait_sf"/>
</dbReference>
<dbReference type="InterPro" id="IPR000504">
    <property type="entry name" value="RRM_dom"/>
</dbReference>